<comment type="caution">
    <text evidence="1">The sequence shown here is derived from an EMBL/GenBank/DDBJ whole genome shotgun (WGS) entry which is preliminary data.</text>
</comment>
<accession>A0ACB9ZLZ2</accession>
<dbReference type="EMBL" id="CM044708">
    <property type="protein sequence ID" value="KAI5648711.1"/>
    <property type="molecule type" value="Genomic_DNA"/>
</dbReference>
<gene>
    <name evidence="1" type="ORF">M9H77_34716</name>
</gene>
<proteinExistence type="predicted"/>
<sequence>MGVRLFCNRVLIWRLAGIHYEMLKLGSDDLVLGIRTLSVEPHCCITCCFKFGEMLIRIDNQILRSEGYPYKGEDLLTYNATVGLHGQSPDPQNEAIGTKFRHLVVNTSQTLYEHSITNNRTPISLVKRL</sequence>
<evidence type="ECO:0000313" key="1">
    <source>
        <dbReference type="EMBL" id="KAI5648711.1"/>
    </source>
</evidence>
<protein>
    <submittedName>
        <fullName evidence="1">Uncharacterized protein</fullName>
    </submittedName>
</protein>
<keyword evidence="2" id="KW-1185">Reference proteome</keyword>
<organism evidence="1 2">
    <name type="scientific">Catharanthus roseus</name>
    <name type="common">Madagascar periwinkle</name>
    <name type="synonym">Vinca rosea</name>
    <dbReference type="NCBI Taxonomy" id="4058"/>
    <lineage>
        <taxon>Eukaryota</taxon>
        <taxon>Viridiplantae</taxon>
        <taxon>Streptophyta</taxon>
        <taxon>Embryophyta</taxon>
        <taxon>Tracheophyta</taxon>
        <taxon>Spermatophyta</taxon>
        <taxon>Magnoliopsida</taxon>
        <taxon>eudicotyledons</taxon>
        <taxon>Gunneridae</taxon>
        <taxon>Pentapetalae</taxon>
        <taxon>asterids</taxon>
        <taxon>lamiids</taxon>
        <taxon>Gentianales</taxon>
        <taxon>Apocynaceae</taxon>
        <taxon>Rauvolfioideae</taxon>
        <taxon>Vinceae</taxon>
        <taxon>Catharanthinae</taxon>
        <taxon>Catharanthus</taxon>
    </lineage>
</organism>
<evidence type="ECO:0000313" key="2">
    <source>
        <dbReference type="Proteomes" id="UP001060085"/>
    </source>
</evidence>
<reference evidence="2" key="1">
    <citation type="journal article" date="2023" name="Nat. Plants">
        <title>Single-cell RNA sequencing provides a high-resolution roadmap for understanding the multicellular compartmentation of specialized metabolism.</title>
        <authorList>
            <person name="Sun S."/>
            <person name="Shen X."/>
            <person name="Li Y."/>
            <person name="Li Y."/>
            <person name="Wang S."/>
            <person name="Li R."/>
            <person name="Zhang H."/>
            <person name="Shen G."/>
            <person name="Guo B."/>
            <person name="Wei J."/>
            <person name="Xu J."/>
            <person name="St-Pierre B."/>
            <person name="Chen S."/>
            <person name="Sun C."/>
        </authorList>
    </citation>
    <scope>NUCLEOTIDE SEQUENCE [LARGE SCALE GENOMIC DNA]</scope>
</reference>
<name>A0ACB9ZLZ2_CATRO</name>
<dbReference type="Proteomes" id="UP001060085">
    <property type="component" value="Linkage Group LG08"/>
</dbReference>